<name>A0A9E2NXI1_9FUSO</name>
<evidence type="ECO:0000256" key="2">
    <source>
        <dbReference type="ARBA" id="ARBA00022741"/>
    </source>
</evidence>
<evidence type="ECO:0000259" key="6">
    <source>
        <dbReference type="PROSITE" id="PS51733"/>
    </source>
</evidence>
<gene>
    <name evidence="7" type="ORF">IAA47_08005</name>
</gene>
<dbReference type="GO" id="GO:0005524">
    <property type="term" value="F:ATP binding"/>
    <property type="evidence" value="ECO:0007669"/>
    <property type="project" value="UniProtKB-KW"/>
</dbReference>
<dbReference type="Pfam" id="PF03099">
    <property type="entry name" value="BPL_LplA_LipB"/>
    <property type="match status" value="1"/>
</dbReference>
<dbReference type="Gene3D" id="2.30.30.100">
    <property type="match status" value="1"/>
</dbReference>
<evidence type="ECO:0000256" key="5">
    <source>
        <dbReference type="ARBA" id="ARBA00024227"/>
    </source>
</evidence>
<dbReference type="InterPro" id="IPR004143">
    <property type="entry name" value="BPL_LPL_catalytic"/>
</dbReference>
<organism evidence="7 8">
    <name type="scientific">Candidatus Fusobacterium pullicola</name>
    <dbReference type="NCBI Taxonomy" id="2838601"/>
    <lineage>
        <taxon>Bacteria</taxon>
        <taxon>Fusobacteriati</taxon>
        <taxon>Fusobacteriota</taxon>
        <taxon>Fusobacteriia</taxon>
        <taxon>Fusobacteriales</taxon>
        <taxon>Fusobacteriaceae</taxon>
        <taxon>Fusobacterium</taxon>
    </lineage>
</organism>
<protein>
    <recommendedName>
        <fullName evidence="5">biotin--[biotin carboxyl-carrier protein] ligase</fullName>
        <ecNumber evidence="5">6.3.4.15</ecNumber>
    </recommendedName>
</protein>
<dbReference type="GO" id="GO:0004077">
    <property type="term" value="F:biotin--[biotin carboxyl-carrier protein] ligase activity"/>
    <property type="evidence" value="ECO:0007669"/>
    <property type="project" value="UniProtKB-EC"/>
</dbReference>
<evidence type="ECO:0000313" key="7">
    <source>
        <dbReference type="EMBL" id="MBU3842904.1"/>
    </source>
</evidence>
<dbReference type="SUPFAM" id="SSF55681">
    <property type="entry name" value="Class II aaRS and biotin synthetases"/>
    <property type="match status" value="1"/>
</dbReference>
<comment type="caution">
    <text evidence="7">The sequence shown here is derived from an EMBL/GenBank/DDBJ whole genome shotgun (WGS) entry which is preliminary data.</text>
</comment>
<dbReference type="PANTHER" id="PTHR12835:SF5">
    <property type="entry name" value="BIOTIN--PROTEIN LIGASE"/>
    <property type="match status" value="1"/>
</dbReference>
<evidence type="ECO:0000313" key="8">
    <source>
        <dbReference type="Proteomes" id="UP000724657"/>
    </source>
</evidence>
<dbReference type="PROSITE" id="PS51733">
    <property type="entry name" value="BPL_LPL_CATALYTIC"/>
    <property type="match status" value="1"/>
</dbReference>
<dbReference type="EC" id="6.3.4.15" evidence="5"/>
<dbReference type="SUPFAM" id="SSF50037">
    <property type="entry name" value="C-terminal domain of transcriptional repressors"/>
    <property type="match status" value="1"/>
</dbReference>
<reference evidence="7" key="1">
    <citation type="journal article" date="2021" name="PeerJ">
        <title>Extensive microbial diversity within the chicken gut microbiome revealed by metagenomics and culture.</title>
        <authorList>
            <person name="Gilroy R."/>
            <person name="Ravi A."/>
            <person name="Getino M."/>
            <person name="Pursley I."/>
            <person name="Horton D.L."/>
            <person name="Alikhan N.F."/>
            <person name="Baker D."/>
            <person name="Gharbi K."/>
            <person name="Hall N."/>
            <person name="Watson M."/>
            <person name="Adriaenssens E.M."/>
            <person name="Foster-Nyarko E."/>
            <person name="Jarju S."/>
            <person name="Secka A."/>
            <person name="Antonio M."/>
            <person name="Oren A."/>
            <person name="Chaudhuri R.R."/>
            <person name="La Ragione R."/>
            <person name="Hildebrand F."/>
            <person name="Pallen M.J."/>
        </authorList>
    </citation>
    <scope>NUCLEOTIDE SEQUENCE</scope>
    <source>
        <strain evidence="7">A6-441</strain>
    </source>
</reference>
<evidence type="ECO:0000256" key="1">
    <source>
        <dbReference type="ARBA" id="ARBA00022598"/>
    </source>
</evidence>
<dbReference type="Pfam" id="PF02237">
    <property type="entry name" value="BPL_C"/>
    <property type="match status" value="1"/>
</dbReference>
<proteinExistence type="predicted"/>
<dbReference type="EMBL" id="JAHLFN010000072">
    <property type="protein sequence ID" value="MBU3842904.1"/>
    <property type="molecule type" value="Genomic_DNA"/>
</dbReference>
<keyword evidence="4" id="KW-0092">Biotin</keyword>
<accession>A0A9E2NXI1</accession>
<reference evidence="7" key="2">
    <citation type="submission" date="2021-04" db="EMBL/GenBank/DDBJ databases">
        <authorList>
            <person name="Gilroy R."/>
        </authorList>
    </citation>
    <scope>NUCLEOTIDE SEQUENCE</scope>
    <source>
        <strain evidence="7">A6-441</strain>
    </source>
</reference>
<keyword evidence="3" id="KW-0067">ATP-binding</keyword>
<dbReference type="InterPro" id="IPR004408">
    <property type="entry name" value="Biotin_CoA_COase_ligase"/>
</dbReference>
<feature type="domain" description="BPL/LPL catalytic" evidence="6">
    <location>
        <begin position="1"/>
        <end position="170"/>
    </location>
</feature>
<keyword evidence="2" id="KW-0547">Nucleotide-binding</keyword>
<dbReference type="InterPro" id="IPR045864">
    <property type="entry name" value="aa-tRNA-synth_II/BPL/LPL"/>
</dbReference>
<keyword evidence="1 7" id="KW-0436">Ligase</keyword>
<evidence type="ECO:0000256" key="3">
    <source>
        <dbReference type="ARBA" id="ARBA00022840"/>
    </source>
</evidence>
<dbReference type="Gene3D" id="3.30.930.10">
    <property type="entry name" value="Bira Bifunctional Protein, Domain 2"/>
    <property type="match status" value="1"/>
</dbReference>
<dbReference type="CDD" id="cd16442">
    <property type="entry name" value="BPL"/>
    <property type="match status" value="1"/>
</dbReference>
<dbReference type="AlphaFoldDB" id="A0A9E2NXI1"/>
<sequence>MRVFRFDEIDSTNKFLKEQNNLQDYDCVIAKTQTAGVGRRGNVWVSNEGMAIFSFALKEAENISLEEYMRLPLIAGISVLSGLKKIEYLDYKFKWTNDIYLDDKKLCGILVEKTKDFFIIGIGININNSDFGYAQDRAISLKNKTGNFYRIEDIIFCIINEFKRYFSEEWSFVLKEINSYNYLKDKEIEIVKYGESLGVGVAKDIAEDGRLIVEIDGQEKLFNIGEIHIRK</sequence>
<dbReference type="InterPro" id="IPR008988">
    <property type="entry name" value="Transcriptional_repressor_C"/>
</dbReference>
<dbReference type="Proteomes" id="UP000724657">
    <property type="component" value="Unassembled WGS sequence"/>
</dbReference>
<dbReference type="NCBIfam" id="TIGR00121">
    <property type="entry name" value="birA_ligase"/>
    <property type="match status" value="1"/>
</dbReference>
<dbReference type="PANTHER" id="PTHR12835">
    <property type="entry name" value="BIOTIN PROTEIN LIGASE"/>
    <property type="match status" value="1"/>
</dbReference>
<evidence type="ECO:0000256" key="4">
    <source>
        <dbReference type="ARBA" id="ARBA00023267"/>
    </source>
</evidence>
<dbReference type="InterPro" id="IPR003142">
    <property type="entry name" value="BPL_C"/>
</dbReference>
<dbReference type="GO" id="GO:0005737">
    <property type="term" value="C:cytoplasm"/>
    <property type="evidence" value="ECO:0007669"/>
    <property type="project" value="TreeGrafter"/>
</dbReference>